<reference evidence="3 4" key="1">
    <citation type="submission" date="2020-01" db="EMBL/GenBank/DDBJ databases">
        <title>Genome sequencing of strain KACC 21265.</title>
        <authorList>
            <person name="Heo J."/>
            <person name="Kim S.-J."/>
            <person name="Kim J.-S."/>
            <person name="Hong S.-B."/>
            <person name="Kwon S.-W."/>
        </authorList>
    </citation>
    <scope>NUCLEOTIDE SEQUENCE [LARGE SCALE GENOMIC DNA]</scope>
    <source>
        <strain evidence="3 4">KACC 21265</strain>
    </source>
</reference>
<dbReference type="Pfam" id="PF07589">
    <property type="entry name" value="PEP-CTERM"/>
    <property type="match status" value="1"/>
</dbReference>
<dbReference type="RefSeq" id="WP_160554053.1">
    <property type="nucleotide sequence ID" value="NZ_CP047650.1"/>
</dbReference>
<dbReference type="InterPro" id="IPR013424">
    <property type="entry name" value="Ice-binding_C"/>
</dbReference>
<dbReference type="EMBL" id="CP047650">
    <property type="protein sequence ID" value="QHJ00243.1"/>
    <property type="molecule type" value="Genomic_DNA"/>
</dbReference>
<protein>
    <submittedName>
        <fullName evidence="3">PEP-CTERM sorting domain-containing protein</fullName>
    </submittedName>
</protein>
<dbReference type="NCBIfam" id="TIGR02595">
    <property type="entry name" value="PEP_CTERM"/>
    <property type="match status" value="1"/>
</dbReference>
<feature type="signal peptide" evidence="1">
    <location>
        <begin position="1"/>
        <end position="36"/>
    </location>
</feature>
<name>A0A857JB92_9BURK</name>
<organism evidence="3 4">
    <name type="scientific">Xylophilus rhododendri</name>
    <dbReference type="NCBI Taxonomy" id="2697032"/>
    <lineage>
        <taxon>Bacteria</taxon>
        <taxon>Pseudomonadati</taxon>
        <taxon>Pseudomonadota</taxon>
        <taxon>Betaproteobacteria</taxon>
        <taxon>Burkholderiales</taxon>
        <taxon>Xylophilus</taxon>
    </lineage>
</organism>
<gene>
    <name evidence="3" type="ORF">GT347_21015</name>
</gene>
<feature type="domain" description="Ice-binding protein C-terminal" evidence="2">
    <location>
        <begin position="138"/>
        <end position="163"/>
    </location>
</feature>
<feature type="chain" id="PRO_5032517415" evidence="1">
    <location>
        <begin position="37"/>
        <end position="166"/>
    </location>
</feature>
<keyword evidence="1" id="KW-0732">Signal</keyword>
<dbReference type="AlphaFoldDB" id="A0A857JB92"/>
<keyword evidence="4" id="KW-1185">Reference proteome</keyword>
<evidence type="ECO:0000313" key="4">
    <source>
        <dbReference type="Proteomes" id="UP000464787"/>
    </source>
</evidence>
<evidence type="ECO:0000259" key="2">
    <source>
        <dbReference type="Pfam" id="PF07589"/>
    </source>
</evidence>
<dbReference type="KEGG" id="xyk:GT347_21015"/>
<sequence>MTGHFIQKDNPMKSILTSVCTTSVLALASAATQAAALDLTHFTTAGSVNFPTSTSAQLGTAGGLFGNVTDLISFDYVASGSNAGMLIMSSTAATVVLSSNFANSGTYTFTTPYTGAIDFTITASLPVSATISNLQVAAVPEPESYAMLAGGLGLLGCTARRRRKPG</sequence>
<dbReference type="Proteomes" id="UP000464787">
    <property type="component" value="Chromosome"/>
</dbReference>
<accession>A0A857JB92</accession>
<proteinExistence type="predicted"/>
<evidence type="ECO:0000256" key="1">
    <source>
        <dbReference type="SAM" id="SignalP"/>
    </source>
</evidence>
<evidence type="ECO:0000313" key="3">
    <source>
        <dbReference type="EMBL" id="QHJ00243.1"/>
    </source>
</evidence>